<keyword evidence="3" id="KW-1185">Reference proteome</keyword>
<comment type="caution">
    <text evidence="1">The sequence shown here is derived from an EMBL/GenBank/DDBJ whole genome shotgun (WGS) entry which is preliminary data.</text>
</comment>
<dbReference type="Proteomes" id="UP000663852">
    <property type="component" value="Unassembled WGS sequence"/>
</dbReference>
<evidence type="ECO:0000313" key="1">
    <source>
        <dbReference type="EMBL" id="CAF1400261.1"/>
    </source>
</evidence>
<dbReference type="AlphaFoldDB" id="A0A815KYQ1"/>
<dbReference type="InterPro" id="IPR011990">
    <property type="entry name" value="TPR-like_helical_dom_sf"/>
</dbReference>
<organism evidence="1 3">
    <name type="scientific">Adineta ricciae</name>
    <name type="common">Rotifer</name>
    <dbReference type="NCBI Taxonomy" id="249248"/>
    <lineage>
        <taxon>Eukaryota</taxon>
        <taxon>Metazoa</taxon>
        <taxon>Spiralia</taxon>
        <taxon>Gnathifera</taxon>
        <taxon>Rotifera</taxon>
        <taxon>Eurotatoria</taxon>
        <taxon>Bdelloidea</taxon>
        <taxon>Adinetida</taxon>
        <taxon>Adinetidae</taxon>
        <taxon>Adineta</taxon>
    </lineage>
</organism>
<dbReference type="EMBL" id="CAJNOJ010000452">
    <property type="protein sequence ID" value="CAF1453340.1"/>
    <property type="molecule type" value="Genomic_DNA"/>
</dbReference>
<name>A0A815KYQ1_ADIRI</name>
<evidence type="ECO:0000313" key="3">
    <source>
        <dbReference type="Proteomes" id="UP000663828"/>
    </source>
</evidence>
<dbReference type="EMBL" id="CAJNOR010003304">
    <property type="protein sequence ID" value="CAF1400261.1"/>
    <property type="molecule type" value="Genomic_DNA"/>
</dbReference>
<dbReference type="Gene3D" id="1.25.40.10">
    <property type="entry name" value="Tetratricopeptide repeat domain"/>
    <property type="match status" value="1"/>
</dbReference>
<accession>A0A815KYQ1</accession>
<reference evidence="1" key="1">
    <citation type="submission" date="2021-02" db="EMBL/GenBank/DDBJ databases">
        <authorList>
            <person name="Nowell W R."/>
        </authorList>
    </citation>
    <scope>NUCLEOTIDE SEQUENCE</scope>
</reference>
<protein>
    <submittedName>
        <fullName evidence="1">Uncharacterized protein</fullName>
    </submittedName>
</protein>
<sequence>MDVDIIVNMELFLRDLHGNTAELHGKQYHGNSTSSAFVGYRGQGFLSTSKDRTVGLTFAYAKALLCLLEAVSITELNLPPDHDHLALEYENTAFIYDKTSRTSEALMYFKNSLNVRQKRLSSDDPKLIDSYGNIGWMFSGLSENVQALPSCEKVYDIYKSMNPSDNPFADVQEFFLHFSKDNVNK</sequence>
<dbReference type="SUPFAM" id="SSF48452">
    <property type="entry name" value="TPR-like"/>
    <property type="match status" value="1"/>
</dbReference>
<gene>
    <name evidence="2" type="ORF">EDS130_LOCUS39662</name>
    <name evidence="1" type="ORF">XAT740_LOCUS34097</name>
</gene>
<dbReference type="OrthoDB" id="1658288at2759"/>
<dbReference type="Proteomes" id="UP000663828">
    <property type="component" value="Unassembled WGS sequence"/>
</dbReference>
<evidence type="ECO:0000313" key="2">
    <source>
        <dbReference type="EMBL" id="CAF1453340.1"/>
    </source>
</evidence>
<proteinExistence type="predicted"/>